<protein>
    <recommendedName>
        <fullName evidence="6">Cell division protein FtsQ/DivIB C-terminal domain-containing protein</fullName>
    </recommendedName>
</protein>
<evidence type="ECO:0000256" key="5">
    <source>
        <dbReference type="ARBA" id="ARBA00023306"/>
    </source>
</evidence>
<sequence>MREKRVIIPSWPLLAILFTLLVLWGAFLSSPFGKVTTIEVSGTHDLDATTLVKDMNIKPGISVVDLWLKEKSIESNVEASSPQVLAADFSYTKNIGWWLKVDEAKVLALWQNGDSYLPILKNGQTLEAVDPNEAPILPILITPNDWHANKIFLESLNNLDDAVRTNIVSMTLAEDSDEVSLTMSDRQVVIGISDTIMVKMADYPAMKKEIGNKEGILYLDEGAYFKESDQNETVPVTQDN</sequence>
<evidence type="ECO:0000313" key="8">
    <source>
        <dbReference type="Proteomes" id="UP000262195"/>
    </source>
</evidence>
<name>A0A3D4S444_9ENTE</name>
<dbReference type="STRING" id="1121105.GCA_000421665_00144"/>
<keyword evidence="1" id="KW-1003">Cell membrane</keyword>
<evidence type="ECO:0000256" key="1">
    <source>
        <dbReference type="ARBA" id="ARBA00022475"/>
    </source>
</evidence>
<comment type="caution">
    <text evidence="7">The sequence shown here is derived from an EMBL/GenBank/DDBJ whole genome shotgun (WGS) entry which is preliminary data.</text>
</comment>
<dbReference type="Pfam" id="PF03799">
    <property type="entry name" value="FtsQ_DivIB_C"/>
    <property type="match status" value="1"/>
</dbReference>
<dbReference type="InterPro" id="IPR005548">
    <property type="entry name" value="Cell_div_FtsQ/DivIB_C"/>
</dbReference>
<organism evidence="7 8">
    <name type="scientific">Bavariicoccus seileri</name>
    <dbReference type="NCBI Taxonomy" id="549685"/>
    <lineage>
        <taxon>Bacteria</taxon>
        <taxon>Bacillati</taxon>
        <taxon>Bacillota</taxon>
        <taxon>Bacilli</taxon>
        <taxon>Lactobacillales</taxon>
        <taxon>Enterococcaceae</taxon>
        <taxon>Bavariicoccus</taxon>
    </lineage>
</organism>
<keyword evidence="5" id="KW-0131">Cell cycle</keyword>
<dbReference type="GO" id="GO:0005886">
    <property type="term" value="C:plasma membrane"/>
    <property type="evidence" value="ECO:0007669"/>
    <property type="project" value="TreeGrafter"/>
</dbReference>
<dbReference type="AlphaFoldDB" id="A0A3D4S444"/>
<feature type="domain" description="Cell division protein FtsQ/DivIB C-terminal" evidence="6">
    <location>
        <begin position="108"/>
        <end position="220"/>
    </location>
</feature>
<reference evidence="7 8" key="1">
    <citation type="journal article" date="2018" name="Nat. Biotechnol.">
        <title>A standardized bacterial taxonomy based on genome phylogeny substantially revises the tree of life.</title>
        <authorList>
            <person name="Parks D.H."/>
            <person name="Chuvochina M."/>
            <person name="Waite D.W."/>
            <person name="Rinke C."/>
            <person name="Skarshewski A."/>
            <person name="Chaumeil P.A."/>
            <person name="Hugenholtz P."/>
        </authorList>
    </citation>
    <scope>NUCLEOTIDE SEQUENCE [LARGE SCALE GENOMIC DNA]</scope>
    <source>
        <strain evidence="7">UBA11306</strain>
    </source>
</reference>
<dbReference type="Proteomes" id="UP000262195">
    <property type="component" value="Unassembled WGS sequence"/>
</dbReference>
<dbReference type="PANTHER" id="PTHR37820:SF1">
    <property type="entry name" value="CELL DIVISION PROTEIN FTSQ"/>
    <property type="match status" value="1"/>
</dbReference>
<evidence type="ECO:0000256" key="4">
    <source>
        <dbReference type="ARBA" id="ARBA00022989"/>
    </source>
</evidence>
<keyword evidence="4" id="KW-0472">Membrane</keyword>
<evidence type="ECO:0000256" key="3">
    <source>
        <dbReference type="ARBA" id="ARBA00022692"/>
    </source>
</evidence>
<accession>A0A3D4S444</accession>
<evidence type="ECO:0000313" key="7">
    <source>
        <dbReference type="EMBL" id="HCS93574.1"/>
    </source>
</evidence>
<keyword evidence="2" id="KW-0132">Cell division</keyword>
<dbReference type="Gene3D" id="3.40.50.10960">
    <property type="match status" value="1"/>
</dbReference>
<dbReference type="GO" id="GO:0051301">
    <property type="term" value="P:cell division"/>
    <property type="evidence" value="ECO:0007669"/>
    <property type="project" value="UniProtKB-KW"/>
</dbReference>
<dbReference type="PANTHER" id="PTHR37820">
    <property type="entry name" value="CELL DIVISION PROTEIN DIVIB"/>
    <property type="match status" value="1"/>
</dbReference>
<proteinExistence type="predicted"/>
<evidence type="ECO:0000259" key="6">
    <source>
        <dbReference type="Pfam" id="PF03799"/>
    </source>
</evidence>
<keyword evidence="4" id="KW-1133">Transmembrane helix</keyword>
<dbReference type="EMBL" id="DQHO01000016">
    <property type="protein sequence ID" value="HCS93574.1"/>
    <property type="molecule type" value="Genomic_DNA"/>
</dbReference>
<dbReference type="InterPro" id="IPR050487">
    <property type="entry name" value="FtsQ_DivIB"/>
</dbReference>
<keyword evidence="3" id="KW-0812">Transmembrane</keyword>
<evidence type="ECO:0000256" key="2">
    <source>
        <dbReference type="ARBA" id="ARBA00022618"/>
    </source>
</evidence>
<gene>
    <name evidence="7" type="ORF">DIW15_02550</name>
</gene>